<keyword evidence="1" id="KW-1133">Transmembrane helix</keyword>
<dbReference type="OrthoDB" id="1523473at2"/>
<accession>A0A521EMV3</accession>
<evidence type="ECO:0000313" key="3">
    <source>
        <dbReference type="Proteomes" id="UP000317593"/>
    </source>
</evidence>
<keyword evidence="1" id="KW-0472">Membrane</keyword>
<reference evidence="2 3" key="1">
    <citation type="submission" date="2017-05" db="EMBL/GenBank/DDBJ databases">
        <authorList>
            <person name="Varghese N."/>
            <person name="Submissions S."/>
        </authorList>
    </citation>
    <scope>NUCLEOTIDE SEQUENCE [LARGE SCALE GENOMIC DNA]</scope>
    <source>
        <strain evidence="2 3">DSM 21194</strain>
    </source>
</reference>
<dbReference type="AlphaFoldDB" id="A0A521EMV3"/>
<keyword evidence="1" id="KW-0812">Transmembrane</keyword>
<feature type="transmembrane region" description="Helical" evidence="1">
    <location>
        <begin position="5"/>
        <end position="23"/>
    </location>
</feature>
<gene>
    <name evidence="2" type="ORF">SAMN06265218_11765</name>
</gene>
<dbReference type="RefSeq" id="WP_142715636.1">
    <property type="nucleotide sequence ID" value="NZ_FXTH01000017.1"/>
</dbReference>
<protein>
    <recommendedName>
        <fullName evidence="4">Type 4 fimbrial biogenesis protein PilX N-terminal domain-containing protein</fullName>
    </recommendedName>
</protein>
<name>A0A521EMV3_9BACT</name>
<dbReference type="Proteomes" id="UP000317593">
    <property type="component" value="Unassembled WGS sequence"/>
</dbReference>
<evidence type="ECO:0000313" key="2">
    <source>
        <dbReference type="EMBL" id="SMO85249.1"/>
    </source>
</evidence>
<dbReference type="EMBL" id="FXTH01000017">
    <property type="protein sequence ID" value="SMO85249.1"/>
    <property type="molecule type" value="Genomic_DNA"/>
</dbReference>
<evidence type="ECO:0000256" key="1">
    <source>
        <dbReference type="SAM" id="Phobius"/>
    </source>
</evidence>
<keyword evidence="3" id="KW-1185">Reference proteome</keyword>
<evidence type="ECO:0008006" key="4">
    <source>
        <dbReference type="Google" id="ProtNLM"/>
    </source>
</evidence>
<organism evidence="2 3">
    <name type="scientific">Fodinibius sediminis</name>
    <dbReference type="NCBI Taxonomy" id="1214077"/>
    <lineage>
        <taxon>Bacteria</taxon>
        <taxon>Pseudomonadati</taxon>
        <taxon>Balneolota</taxon>
        <taxon>Balneolia</taxon>
        <taxon>Balneolales</taxon>
        <taxon>Balneolaceae</taxon>
        <taxon>Fodinibius</taxon>
    </lineage>
</organism>
<proteinExistence type="predicted"/>
<sequence>MGRPLIYICSVTVIILGIIQININDRHTALAQRTASYANNAEMINLAHAGVEATLHELRDDPSWRNNYKPYSIILDYGTAEVVMEDHTTNASLGADQLQLNARGLMHGDSAAVNYKVAIVEAQIPDIPGALALTDPNFITNLYGSFDINGLDESGQDPEGLPGISVIDQASKDQIMESGTENQLDQVVGNTGTPSIEVDESLDFNTLSELIGQLEPNATYLNGQYTSNLGSKNNPGVFFVEDYAKITGNVNGYGILVVKKTGDLDLSTIDLAGTFNFYGLVLFENSWAFDGQGTATIHGSVVVGSSEGTPTTVDLGGNLNIQYNSAALDFAREAAKQNLPATFDILDIYE</sequence>